<dbReference type="OrthoDB" id="1121111at2"/>
<keyword evidence="4" id="KW-1185">Reference proteome</keyword>
<evidence type="ECO:0000313" key="3">
    <source>
        <dbReference type="EMBL" id="PPK98438.1"/>
    </source>
</evidence>
<accession>A0A2S6IVR4</accession>
<dbReference type="InterPro" id="IPR037187">
    <property type="entry name" value="DnaK_N"/>
</dbReference>
<dbReference type="Gene3D" id="1.20.120.910">
    <property type="entry name" value="DksA, coiled-coil domain"/>
    <property type="match status" value="1"/>
</dbReference>
<dbReference type="PROSITE" id="PS51128">
    <property type="entry name" value="ZF_DKSA_2"/>
    <property type="match status" value="1"/>
</dbReference>
<dbReference type="PANTHER" id="PTHR33823">
    <property type="entry name" value="RNA POLYMERASE-BINDING TRANSCRIPTION FACTOR DKSA-RELATED"/>
    <property type="match status" value="1"/>
</dbReference>
<protein>
    <submittedName>
        <fullName evidence="3">DnaK suppressor protein</fullName>
    </submittedName>
</protein>
<feature type="region of interest" description="Disordered" evidence="2">
    <location>
        <begin position="22"/>
        <end position="49"/>
    </location>
</feature>
<organism evidence="3 4">
    <name type="scientific">Kineococcus xinjiangensis</name>
    <dbReference type="NCBI Taxonomy" id="512762"/>
    <lineage>
        <taxon>Bacteria</taxon>
        <taxon>Bacillati</taxon>
        <taxon>Actinomycetota</taxon>
        <taxon>Actinomycetes</taxon>
        <taxon>Kineosporiales</taxon>
        <taxon>Kineosporiaceae</taxon>
        <taxon>Kineococcus</taxon>
    </lineage>
</organism>
<evidence type="ECO:0000256" key="2">
    <source>
        <dbReference type="SAM" id="MobiDB-lite"/>
    </source>
</evidence>
<dbReference type="EMBL" id="PTJD01000001">
    <property type="protein sequence ID" value="PPK98438.1"/>
    <property type="molecule type" value="Genomic_DNA"/>
</dbReference>
<dbReference type="AlphaFoldDB" id="A0A2S6IVR4"/>
<evidence type="ECO:0000256" key="1">
    <source>
        <dbReference type="PROSITE-ProRule" id="PRU00510"/>
    </source>
</evidence>
<dbReference type="Proteomes" id="UP000239485">
    <property type="component" value="Unassembled WGS sequence"/>
</dbReference>
<evidence type="ECO:0000313" key="4">
    <source>
        <dbReference type="Proteomes" id="UP000239485"/>
    </source>
</evidence>
<proteinExistence type="predicted"/>
<comment type="caution">
    <text evidence="3">The sequence shown here is derived from an EMBL/GenBank/DDBJ whole genome shotgun (WGS) entry which is preliminary data.</text>
</comment>
<feature type="zinc finger region" description="dksA C4-type" evidence="1">
    <location>
        <begin position="86"/>
        <end position="110"/>
    </location>
</feature>
<dbReference type="RefSeq" id="WP_104430862.1">
    <property type="nucleotide sequence ID" value="NZ_PTJD01000001.1"/>
</dbReference>
<name>A0A2S6IVR4_9ACTN</name>
<dbReference type="PANTHER" id="PTHR33823:SF4">
    <property type="entry name" value="GENERAL STRESS PROTEIN 16O"/>
    <property type="match status" value="1"/>
</dbReference>
<sequence>MDADTARERLLSLRAQLEEDIAGIESAREGGVSADDGPEGGGDRGDAAAHEQIAEETAALVQAARRRMEDVDEALRRVEEGTYGISVVSGEPIPEERLEVRPDALYKADEEDAYLQGTRVGAGDVRGTD</sequence>
<reference evidence="3 4" key="1">
    <citation type="submission" date="2018-02" db="EMBL/GenBank/DDBJ databases">
        <title>Genomic Encyclopedia of Archaeal and Bacterial Type Strains, Phase II (KMG-II): from individual species to whole genera.</title>
        <authorList>
            <person name="Goeker M."/>
        </authorList>
    </citation>
    <scope>NUCLEOTIDE SEQUENCE [LARGE SCALE GENOMIC DNA]</scope>
    <source>
        <strain evidence="3 4">DSM 22857</strain>
    </source>
</reference>
<gene>
    <name evidence="3" type="ORF">CLV92_101133</name>
</gene>
<dbReference type="SUPFAM" id="SSF109635">
    <property type="entry name" value="DnaK suppressor protein DksA, alpha-hairpin domain"/>
    <property type="match status" value="1"/>
</dbReference>